<dbReference type="EMBL" id="ANJA01004107">
    <property type="protein sequence ID" value="ETO59412.1"/>
    <property type="molecule type" value="Genomic_DNA"/>
</dbReference>
<reference evidence="1 2" key="1">
    <citation type="submission" date="2013-11" db="EMBL/GenBank/DDBJ databases">
        <title>The Genome Sequence of Phytophthora parasitica P1976.</title>
        <authorList>
            <consortium name="The Broad Institute Genomics Platform"/>
            <person name="Russ C."/>
            <person name="Tyler B."/>
            <person name="Panabieres F."/>
            <person name="Shan W."/>
            <person name="Tripathy S."/>
            <person name="Grunwald N."/>
            <person name="Machado M."/>
            <person name="Johnson C.S."/>
            <person name="Walker B."/>
            <person name="Young S."/>
            <person name="Zeng Q."/>
            <person name="Gargeya S."/>
            <person name="Fitzgerald M."/>
            <person name="Haas B."/>
            <person name="Abouelleil A."/>
            <person name="Allen A.W."/>
            <person name="Alvarado L."/>
            <person name="Arachchi H.M."/>
            <person name="Berlin A.M."/>
            <person name="Chapman S.B."/>
            <person name="Gainer-Dewar J."/>
            <person name="Goldberg J."/>
            <person name="Griggs A."/>
            <person name="Gujja S."/>
            <person name="Hansen M."/>
            <person name="Howarth C."/>
            <person name="Imamovic A."/>
            <person name="Ireland A."/>
            <person name="Larimer J."/>
            <person name="McCowan C."/>
            <person name="Murphy C."/>
            <person name="Pearson M."/>
            <person name="Poon T.W."/>
            <person name="Priest M."/>
            <person name="Roberts A."/>
            <person name="Saif S."/>
            <person name="Shea T."/>
            <person name="Sisk P."/>
            <person name="Sykes S."/>
            <person name="Wortman J."/>
            <person name="Nusbaum C."/>
            <person name="Birren B."/>
        </authorList>
    </citation>
    <scope>NUCLEOTIDE SEQUENCE [LARGE SCALE GENOMIC DNA]</scope>
    <source>
        <strain evidence="1 2">P1976</strain>
    </source>
</reference>
<comment type="caution">
    <text evidence="1">The sequence shown here is derived from an EMBL/GenBank/DDBJ whole genome shotgun (WGS) entry which is preliminary data.</text>
</comment>
<dbReference type="InterPro" id="IPR010916">
    <property type="entry name" value="TonB_box_CS"/>
</dbReference>
<name>A0A080YYF1_PHYNI</name>
<organism evidence="1 2">
    <name type="scientific">Phytophthora nicotianae P1976</name>
    <dbReference type="NCBI Taxonomy" id="1317066"/>
    <lineage>
        <taxon>Eukaryota</taxon>
        <taxon>Sar</taxon>
        <taxon>Stramenopiles</taxon>
        <taxon>Oomycota</taxon>
        <taxon>Peronosporomycetes</taxon>
        <taxon>Peronosporales</taxon>
        <taxon>Peronosporaceae</taxon>
        <taxon>Phytophthora</taxon>
    </lineage>
</organism>
<proteinExistence type="predicted"/>
<sequence>MDKATSLLNRSRTDGLRYYDSVTVQATLRWVRLAVERSTET</sequence>
<evidence type="ECO:0000313" key="1">
    <source>
        <dbReference type="EMBL" id="ETO59412.1"/>
    </source>
</evidence>
<dbReference type="PROSITE" id="PS00430">
    <property type="entry name" value="TONB_DEPENDENT_REC_1"/>
    <property type="match status" value="1"/>
</dbReference>
<dbReference type="Proteomes" id="UP000028582">
    <property type="component" value="Unassembled WGS sequence"/>
</dbReference>
<gene>
    <name evidence="1" type="ORF">F444_22228</name>
</gene>
<evidence type="ECO:0000313" key="2">
    <source>
        <dbReference type="Proteomes" id="UP000028582"/>
    </source>
</evidence>
<dbReference type="AlphaFoldDB" id="A0A080YYF1"/>
<protein>
    <submittedName>
        <fullName evidence="1">Uncharacterized protein</fullName>
    </submittedName>
</protein>
<accession>A0A080YYF1</accession>